<accession>A0ABU4IGE1</accession>
<sequence>MNNYIAAFLNDNGALSVCKKSDEVIKMELGSFSSFEKAVESACDLLESHIIGNGVLHRDAGFGGFLICNEQEFEKLNKEAVENAKNKTA</sequence>
<reference evidence="1 2" key="1">
    <citation type="submission" date="2023-11" db="EMBL/GenBank/DDBJ databases">
        <title>Plant-associative lifestyle of Vibrio porteresiae and its evolutionary dynamics.</title>
        <authorList>
            <person name="Rameshkumar N."/>
            <person name="Kirti K."/>
        </authorList>
    </citation>
    <scope>NUCLEOTIDE SEQUENCE [LARGE SCALE GENOMIC DNA]</scope>
    <source>
        <strain evidence="1 2">MSSRF60</strain>
    </source>
</reference>
<comment type="caution">
    <text evidence="1">The sequence shown here is derived from an EMBL/GenBank/DDBJ whole genome shotgun (WGS) entry which is preliminary data.</text>
</comment>
<protein>
    <submittedName>
        <fullName evidence="1">Uncharacterized protein</fullName>
    </submittedName>
</protein>
<evidence type="ECO:0000313" key="1">
    <source>
        <dbReference type="EMBL" id="MDW6017617.1"/>
    </source>
</evidence>
<dbReference type="Proteomes" id="UP001272325">
    <property type="component" value="Unassembled WGS sequence"/>
</dbReference>
<proteinExistence type="predicted"/>
<evidence type="ECO:0000313" key="2">
    <source>
        <dbReference type="Proteomes" id="UP001272325"/>
    </source>
</evidence>
<gene>
    <name evidence="1" type="ORF">SBW85_07480</name>
</gene>
<dbReference type="RefSeq" id="WP_020433376.1">
    <property type="nucleotide sequence ID" value="NZ_AP024893.1"/>
</dbReference>
<keyword evidence="2" id="KW-1185">Reference proteome</keyword>
<dbReference type="EMBL" id="JAWRCN010000001">
    <property type="protein sequence ID" value="MDW6017617.1"/>
    <property type="molecule type" value="Genomic_DNA"/>
</dbReference>
<dbReference type="GeneID" id="94025257"/>
<organism evidence="1 2">
    <name type="scientific">Vibrio plantisponsor</name>
    <dbReference type="NCBI Taxonomy" id="664643"/>
    <lineage>
        <taxon>Bacteria</taxon>
        <taxon>Pseudomonadati</taxon>
        <taxon>Pseudomonadota</taxon>
        <taxon>Gammaproteobacteria</taxon>
        <taxon>Vibrionales</taxon>
        <taxon>Vibrionaceae</taxon>
        <taxon>Vibrio</taxon>
    </lineage>
</organism>
<name>A0ABU4IGE1_9VIBR</name>